<dbReference type="HOGENOM" id="CLU_3087373_0_0_1"/>
<accession>A0A067T5C0</accession>
<sequence length="52" mass="5513">MLQPALGPGFGVSTYLSSHTSMMNGEHMCLANMFYLLGIGGYAGSSQFVLPK</sequence>
<protein>
    <submittedName>
        <fullName evidence="2">Uncharacterized protein</fullName>
    </submittedName>
</protein>
<dbReference type="AlphaFoldDB" id="A0A067T5C0"/>
<evidence type="ECO:0000313" key="2">
    <source>
        <dbReference type="EMBL" id="KDR75119.1"/>
    </source>
</evidence>
<keyword evidence="1" id="KW-0812">Transmembrane</keyword>
<feature type="transmembrane region" description="Helical" evidence="1">
    <location>
        <begin position="30"/>
        <end position="50"/>
    </location>
</feature>
<keyword evidence="1" id="KW-0472">Membrane</keyword>
<evidence type="ECO:0000313" key="3">
    <source>
        <dbReference type="Proteomes" id="UP000027222"/>
    </source>
</evidence>
<keyword evidence="3" id="KW-1185">Reference proteome</keyword>
<proteinExistence type="predicted"/>
<evidence type="ECO:0000256" key="1">
    <source>
        <dbReference type="SAM" id="Phobius"/>
    </source>
</evidence>
<dbReference type="Proteomes" id="UP000027222">
    <property type="component" value="Unassembled WGS sequence"/>
</dbReference>
<dbReference type="EMBL" id="KL142381">
    <property type="protein sequence ID" value="KDR75119.1"/>
    <property type="molecule type" value="Genomic_DNA"/>
</dbReference>
<name>A0A067T5C0_GALM3</name>
<organism evidence="2 3">
    <name type="scientific">Galerina marginata (strain CBS 339.88)</name>
    <dbReference type="NCBI Taxonomy" id="685588"/>
    <lineage>
        <taxon>Eukaryota</taxon>
        <taxon>Fungi</taxon>
        <taxon>Dikarya</taxon>
        <taxon>Basidiomycota</taxon>
        <taxon>Agaricomycotina</taxon>
        <taxon>Agaricomycetes</taxon>
        <taxon>Agaricomycetidae</taxon>
        <taxon>Agaricales</taxon>
        <taxon>Agaricineae</taxon>
        <taxon>Strophariaceae</taxon>
        <taxon>Galerina</taxon>
    </lineage>
</organism>
<keyword evidence="1" id="KW-1133">Transmembrane helix</keyword>
<gene>
    <name evidence="2" type="ORF">GALMADRAFT_249032</name>
</gene>
<reference evidence="3" key="1">
    <citation type="journal article" date="2014" name="Proc. Natl. Acad. Sci. U.S.A.">
        <title>Extensive sampling of basidiomycete genomes demonstrates inadequacy of the white-rot/brown-rot paradigm for wood decay fungi.</title>
        <authorList>
            <person name="Riley R."/>
            <person name="Salamov A.A."/>
            <person name="Brown D.W."/>
            <person name="Nagy L.G."/>
            <person name="Floudas D."/>
            <person name="Held B.W."/>
            <person name="Levasseur A."/>
            <person name="Lombard V."/>
            <person name="Morin E."/>
            <person name="Otillar R."/>
            <person name="Lindquist E.A."/>
            <person name="Sun H."/>
            <person name="LaButti K.M."/>
            <person name="Schmutz J."/>
            <person name="Jabbour D."/>
            <person name="Luo H."/>
            <person name="Baker S.E."/>
            <person name="Pisabarro A.G."/>
            <person name="Walton J.D."/>
            <person name="Blanchette R.A."/>
            <person name="Henrissat B."/>
            <person name="Martin F."/>
            <person name="Cullen D."/>
            <person name="Hibbett D.S."/>
            <person name="Grigoriev I.V."/>
        </authorList>
    </citation>
    <scope>NUCLEOTIDE SEQUENCE [LARGE SCALE GENOMIC DNA]</scope>
    <source>
        <strain evidence="3">CBS 339.88</strain>
    </source>
</reference>